<evidence type="ECO:0008006" key="4">
    <source>
        <dbReference type="Google" id="ProtNLM"/>
    </source>
</evidence>
<gene>
    <name evidence="2" type="ORF">M569_07830</name>
</gene>
<dbReference type="SUPFAM" id="SSF50249">
    <property type="entry name" value="Nucleic acid-binding proteins"/>
    <property type="match status" value="1"/>
</dbReference>
<accession>S8E3V7</accession>
<dbReference type="OrthoDB" id="1078367at2759"/>
<dbReference type="AlphaFoldDB" id="S8E3V7"/>
<dbReference type="PANTHER" id="PTHR10302:SF18">
    <property type="entry name" value="PROTEIN OSB1, MITOCHONDRIAL"/>
    <property type="match status" value="1"/>
</dbReference>
<proteinExistence type="predicted"/>
<feature type="region of interest" description="Disordered" evidence="1">
    <location>
        <begin position="273"/>
        <end position="298"/>
    </location>
</feature>
<dbReference type="GO" id="GO:0042645">
    <property type="term" value="C:mitochondrial nucleoid"/>
    <property type="evidence" value="ECO:0007669"/>
    <property type="project" value="TreeGrafter"/>
</dbReference>
<protein>
    <recommendedName>
        <fullName evidence="4">OB domain-containing protein</fullName>
    </recommendedName>
</protein>
<dbReference type="InterPro" id="IPR011344">
    <property type="entry name" value="ssDNA-bd"/>
</dbReference>
<keyword evidence="3" id="KW-1185">Reference proteome</keyword>
<dbReference type="Proteomes" id="UP000015453">
    <property type="component" value="Unassembled WGS sequence"/>
</dbReference>
<comment type="caution">
    <text evidence="2">The sequence shown here is derived from an EMBL/GenBank/DDBJ whole genome shotgun (WGS) entry which is preliminary data.</text>
</comment>
<evidence type="ECO:0000256" key="1">
    <source>
        <dbReference type="SAM" id="MobiDB-lite"/>
    </source>
</evidence>
<evidence type="ECO:0000313" key="2">
    <source>
        <dbReference type="EMBL" id="EPS66952.1"/>
    </source>
</evidence>
<dbReference type="PANTHER" id="PTHR10302">
    <property type="entry name" value="SINGLE-STRANDED DNA-BINDING PROTEIN"/>
    <property type="match status" value="1"/>
</dbReference>
<dbReference type="InterPro" id="IPR012340">
    <property type="entry name" value="NA-bd_OB-fold"/>
</dbReference>
<dbReference type="EMBL" id="AUSU01003384">
    <property type="protein sequence ID" value="EPS66952.1"/>
    <property type="molecule type" value="Genomic_DNA"/>
</dbReference>
<feature type="region of interest" description="Disordered" evidence="1">
    <location>
        <begin position="161"/>
        <end position="188"/>
    </location>
</feature>
<dbReference type="GO" id="GO:0006264">
    <property type="term" value="P:mitochondrial DNA replication"/>
    <property type="evidence" value="ECO:0007669"/>
    <property type="project" value="TreeGrafter"/>
</dbReference>
<name>S8E3V7_9LAMI</name>
<evidence type="ECO:0000313" key="3">
    <source>
        <dbReference type="Proteomes" id="UP000015453"/>
    </source>
</evidence>
<sequence length="298" mass="34965">MFMRASRCWPARMESVAGNYGRCFSSRSELAHFGDKQQSKESTYRRALKYQRPATVDGRNMRRNFVSFIGTIRRELKPQNLDRFGVHTVIDVESKPGGGAGFSILLTFWDEIGEIASEHLKPRDRVYVSGRLESYLVEDVYHGKMPNLALVVQELNFVRERPESPTPSHKPPALSETDGIREPPTFRKPAIPNSIQRIRYSYSREEMMKRRRDRLHLWHLFFASPEDWWDNRHCKRNPNAPDFKHKDNNDEALWLKDNDPPWIKEQLQLVESRLSSNNSRKGRRNSVSPLIYEDDQLH</sequence>
<reference evidence="2 3" key="1">
    <citation type="journal article" date="2013" name="BMC Genomics">
        <title>The miniature genome of a carnivorous plant Genlisea aurea contains a low number of genes and short non-coding sequences.</title>
        <authorList>
            <person name="Leushkin E.V."/>
            <person name="Sutormin R.A."/>
            <person name="Nabieva E.R."/>
            <person name="Penin A.A."/>
            <person name="Kondrashov A.S."/>
            <person name="Logacheva M.D."/>
        </authorList>
    </citation>
    <scope>NUCLEOTIDE SEQUENCE [LARGE SCALE GENOMIC DNA]</scope>
</reference>
<dbReference type="GO" id="GO:0003697">
    <property type="term" value="F:single-stranded DNA binding"/>
    <property type="evidence" value="ECO:0007669"/>
    <property type="project" value="InterPro"/>
</dbReference>
<organism evidence="2 3">
    <name type="scientific">Genlisea aurea</name>
    <dbReference type="NCBI Taxonomy" id="192259"/>
    <lineage>
        <taxon>Eukaryota</taxon>
        <taxon>Viridiplantae</taxon>
        <taxon>Streptophyta</taxon>
        <taxon>Embryophyta</taxon>
        <taxon>Tracheophyta</taxon>
        <taxon>Spermatophyta</taxon>
        <taxon>Magnoliopsida</taxon>
        <taxon>eudicotyledons</taxon>
        <taxon>Gunneridae</taxon>
        <taxon>Pentapetalae</taxon>
        <taxon>asterids</taxon>
        <taxon>lamiids</taxon>
        <taxon>Lamiales</taxon>
        <taxon>Lentibulariaceae</taxon>
        <taxon>Genlisea</taxon>
    </lineage>
</organism>